<organism evidence="3 4">
    <name type="scientific">Mucilaginibacter paludis DSM 18603</name>
    <dbReference type="NCBI Taxonomy" id="714943"/>
    <lineage>
        <taxon>Bacteria</taxon>
        <taxon>Pseudomonadati</taxon>
        <taxon>Bacteroidota</taxon>
        <taxon>Sphingobacteriia</taxon>
        <taxon>Sphingobacteriales</taxon>
        <taxon>Sphingobacteriaceae</taxon>
        <taxon>Mucilaginibacter</taxon>
    </lineage>
</organism>
<dbReference type="Proteomes" id="UP000002774">
    <property type="component" value="Chromosome"/>
</dbReference>
<dbReference type="HOGENOM" id="CLU_764665_0_0_10"/>
<feature type="signal peptide" evidence="1">
    <location>
        <begin position="1"/>
        <end position="29"/>
    </location>
</feature>
<dbReference type="SMART" id="SM00554">
    <property type="entry name" value="FAS1"/>
    <property type="match status" value="1"/>
</dbReference>
<dbReference type="GO" id="GO:0005615">
    <property type="term" value="C:extracellular space"/>
    <property type="evidence" value="ECO:0007669"/>
    <property type="project" value="TreeGrafter"/>
</dbReference>
<dbReference type="GO" id="GO:0031012">
    <property type="term" value="C:extracellular matrix"/>
    <property type="evidence" value="ECO:0007669"/>
    <property type="project" value="TreeGrafter"/>
</dbReference>
<dbReference type="OrthoDB" id="1144324at2"/>
<dbReference type="EMBL" id="CM001403">
    <property type="protein sequence ID" value="EHQ25997.1"/>
    <property type="molecule type" value="Genomic_DNA"/>
</dbReference>
<dbReference type="Gene3D" id="2.30.180.10">
    <property type="entry name" value="FAS1 domain"/>
    <property type="match status" value="2"/>
</dbReference>
<dbReference type="GO" id="GO:0030198">
    <property type="term" value="P:extracellular matrix organization"/>
    <property type="evidence" value="ECO:0007669"/>
    <property type="project" value="TreeGrafter"/>
</dbReference>
<reference evidence="3" key="1">
    <citation type="submission" date="2011-09" db="EMBL/GenBank/DDBJ databases">
        <title>The permanent draft genome of Mucilaginibacter paludis DSM 18603.</title>
        <authorList>
            <consortium name="US DOE Joint Genome Institute (JGI-PGF)"/>
            <person name="Lucas S."/>
            <person name="Han J."/>
            <person name="Lapidus A."/>
            <person name="Bruce D."/>
            <person name="Goodwin L."/>
            <person name="Pitluck S."/>
            <person name="Peters L."/>
            <person name="Kyrpides N."/>
            <person name="Mavromatis K."/>
            <person name="Ivanova N."/>
            <person name="Mikhailova N."/>
            <person name="Held B."/>
            <person name="Detter J.C."/>
            <person name="Tapia R."/>
            <person name="Han C."/>
            <person name="Land M."/>
            <person name="Hauser L."/>
            <person name="Markowitz V."/>
            <person name="Cheng J.-F."/>
            <person name="Hugenholtz P."/>
            <person name="Woyke T."/>
            <person name="Wu D."/>
            <person name="Tindall B."/>
            <person name="Brambilla E."/>
            <person name="Klenk H.-P."/>
            <person name="Eisen J.A."/>
        </authorList>
    </citation>
    <scope>NUCLEOTIDE SEQUENCE [LARGE SCALE GENOMIC DNA]</scope>
    <source>
        <strain evidence="3">DSM 18603</strain>
    </source>
</reference>
<evidence type="ECO:0000313" key="3">
    <source>
        <dbReference type="EMBL" id="EHQ25997.1"/>
    </source>
</evidence>
<accession>H1YBN4</accession>
<dbReference type="Pfam" id="PF02469">
    <property type="entry name" value="Fasciclin"/>
    <property type="match status" value="2"/>
</dbReference>
<dbReference type="GO" id="GO:0050839">
    <property type="term" value="F:cell adhesion molecule binding"/>
    <property type="evidence" value="ECO:0007669"/>
    <property type="project" value="TreeGrafter"/>
</dbReference>
<dbReference type="AlphaFoldDB" id="H1YBN4"/>
<dbReference type="GO" id="GO:0007155">
    <property type="term" value="P:cell adhesion"/>
    <property type="evidence" value="ECO:0007669"/>
    <property type="project" value="TreeGrafter"/>
</dbReference>
<proteinExistence type="predicted"/>
<feature type="domain" description="FAS1" evidence="2">
    <location>
        <begin position="190"/>
        <end position="354"/>
    </location>
</feature>
<keyword evidence="1" id="KW-0732">Signal</keyword>
<dbReference type="InterPro" id="IPR036378">
    <property type="entry name" value="FAS1_dom_sf"/>
</dbReference>
<dbReference type="InterPro" id="IPR050904">
    <property type="entry name" value="Adhesion/Biosynth-related"/>
</dbReference>
<dbReference type="PROSITE" id="PS50213">
    <property type="entry name" value="FAS1"/>
    <property type="match status" value="2"/>
</dbReference>
<feature type="domain" description="FAS1" evidence="2">
    <location>
        <begin position="41"/>
        <end position="185"/>
    </location>
</feature>
<feature type="chain" id="PRO_5003558536" evidence="1">
    <location>
        <begin position="30"/>
        <end position="362"/>
    </location>
</feature>
<protein>
    <submittedName>
        <fullName evidence="3">Beta-Ig-H3/fasciclin</fullName>
    </submittedName>
</protein>
<dbReference type="eggNOG" id="COG2335">
    <property type="taxonomic scope" value="Bacteria"/>
</dbReference>
<dbReference type="PANTHER" id="PTHR10900:SF77">
    <property type="entry name" value="FI19380P1"/>
    <property type="match status" value="1"/>
</dbReference>
<dbReference type="SUPFAM" id="SSF82153">
    <property type="entry name" value="FAS1 domain"/>
    <property type="match status" value="2"/>
</dbReference>
<name>H1YBN4_9SPHI</name>
<gene>
    <name evidence="3" type="ORF">Mucpa_1844</name>
</gene>
<dbReference type="PANTHER" id="PTHR10900">
    <property type="entry name" value="PERIOSTIN-RELATED"/>
    <property type="match status" value="1"/>
</dbReference>
<dbReference type="InterPro" id="IPR000782">
    <property type="entry name" value="FAS1_domain"/>
</dbReference>
<evidence type="ECO:0000256" key="1">
    <source>
        <dbReference type="SAM" id="SignalP"/>
    </source>
</evidence>
<sequence>MLMKRKKFIKNILLLIPAFMLMLLNSCKHDDLQITKENENLRLGADFIRNNYDMTLFYAAIQKAGMADVLNGQGPFTILVPSNSAFQQLGITKPSDFDKMNSDSLKGMIQRHVLTQRLLFSDIPVNGVDIRYQTLAGTEVYASLAGYIPGNSQYPANNLYFNGSSVTRKDVNIANGIIQVINKVMKYTPRSTVQDWLASRPQYSIFVSGLKKFGLWSQLNTTGPFTVFAPQNNVFEAQNITAASIMALDTAVYSGRRLFGGYIINKKHYFISDINVFYIINSEPAYVGHITGDSWYQVVSTTRDYFTADVTYSMNLRTPINYPYDNYPGAAGLLPALTDNLTDNGLVHDIQGLLLLPVQALK</sequence>
<dbReference type="STRING" id="714943.Mucpa_1844"/>
<evidence type="ECO:0000259" key="2">
    <source>
        <dbReference type="PROSITE" id="PS50213"/>
    </source>
</evidence>
<keyword evidence="4" id="KW-1185">Reference proteome</keyword>
<evidence type="ECO:0000313" key="4">
    <source>
        <dbReference type="Proteomes" id="UP000002774"/>
    </source>
</evidence>